<dbReference type="Proteomes" id="UP000199126">
    <property type="component" value="Unassembled WGS sequence"/>
</dbReference>
<feature type="transmembrane region" description="Helical" evidence="1">
    <location>
        <begin position="73"/>
        <end position="91"/>
    </location>
</feature>
<dbReference type="RefSeq" id="WP_089825401.1">
    <property type="nucleotide sequence ID" value="NZ_FODV01000008.1"/>
</dbReference>
<feature type="transmembrane region" description="Helical" evidence="1">
    <location>
        <begin position="103"/>
        <end position="122"/>
    </location>
</feature>
<feature type="transmembrane region" description="Helical" evidence="1">
    <location>
        <begin position="45"/>
        <end position="66"/>
    </location>
</feature>
<evidence type="ECO:0000313" key="3">
    <source>
        <dbReference type="Proteomes" id="UP000199126"/>
    </source>
</evidence>
<keyword evidence="1" id="KW-0472">Membrane</keyword>
<evidence type="ECO:0000256" key="1">
    <source>
        <dbReference type="SAM" id="Phobius"/>
    </source>
</evidence>
<dbReference type="AlphaFoldDB" id="A0A1H8TPU6"/>
<dbReference type="EMBL" id="FODV01000008">
    <property type="protein sequence ID" value="SEO92897.1"/>
    <property type="molecule type" value="Genomic_DNA"/>
</dbReference>
<proteinExistence type="predicted"/>
<reference evidence="3" key="1">
    <citation type="submission" date="2016-10" db="EMBL/GenBank/DDBJ databases">
        <authorList>
            <person name="Varghese N."/>
            <person name="Submissions S."/>
        </authorList>
    </citation>
    <scope>NUCLEOTIDE SEQUENCE [LARGE SCALE GENOMIC DNA]</scope>
    <source>
        <strain evidence="3">CGMCC 1.10121</strain>
    </source>
</reference>
<keyword evidence="1" id="KW-1133">Transmembrane helix</keyword>
<accession>A0A1H8TPU6</accession>
<evidence type="ECO:0000313" key="2">
    <source>
        <dbReference type="EMBL" id="SEO92897.1"/>
    </source>
</evidence>
<keyword evidence="3" id="KW-1185">Reference proteome</keyword>
<keyword evidence="1" id="KW-0812">Transmembrane</keyword>
<sequence>MSRRPPSSTAAAGLVLLAALLHTVAAGVLWTWFGFDTGVAGDEPFFAYVAVGAVLLGALPAVAVATRRLRAPALVVAAAFTLSAYGTWSIVDSGLTPVDPTPFGWYLLGWPLVAVAALLVGGGEYGLRRYRRSPTAQVRVDDTDIDR</sequence>
<name>A0A1H8TPU6_9EURY</name>
<organism evidence="2 3">
    <name type="scientific">Halogranum amylolyticum</name>
    <dbReference type="NCBI Taxonomy" id="660520"/>
    <lineage>
        <taxon>Archaea</taxon>
        <taxon>Methanobacteriati</taxon>
        <taxon>Methanobacteriota</taxon>
        <taxon>Stenosarchaea group</taxon>
        <taxon>Halobacteria</taxon>
        <taxon>Halobacteriales</taxon>
        <taxon>Haloferacaceae</taxon>
    </lineage>
</organism>
<gene>
    <name evidence="2" type="ORF">SAMN04487948_10831</name>
</gene>
<protein>
    <submittedName>
        <fullName evidence="2">Uncharacterized protein</fullName>
    </submittedName>
</protein>
<dbReference type="OrthoDB" id="312399at2157"/>